<comment type="caution">
    <text evidence="1">The sequence shown here is derived from an EMBL/GenBank/DDBJ whole genome shotgun (WGS) entry which is preliminary data.</text>
</comment>
<evidence type="ECO:0000313" key="1">
    <source>
        <dbReference type="EMBL" id="RLM15524.1"/>
    </source>
</evidence>
<reference evidence="1 2" key="1">
    <citation type="submission" date="2016-09" db="EMBL/GenBank/DDBJ databases">
        <authorList>
            <person name="Doonan J."/>
            <person name="Pachebat J.A."/>
            <person name="Golyshin P.N."/>
            <person name="Denman S."/>
            <person name="Mcdonald J.E."/>
        </authorList>
    </citation>
    <scope>NUCLEOTIDE SEQUENCE [LARGE SCALE GENOMIC DNA]</scope>
    <source>
        <strain evidence="1 2">FRB141</strain>
    </source>
</reference>
<gene>
    <name evidence="1" type="ORF">BIY26_23045</name>
</gene>
<organism evidence="1 2">
    <name type="scientific">Brenneria goodwinii</name>
    <dbReference type="NCBI Taxonomy" id="1109412"/>
    <lineage>
        <taxon>Bacteria</taxon>
        <taxon>Pseudomonadati</taxon>
        <taxon>Pseudomonadota</taxon>
        <taxon>Gammaproteobacteria</taxon>
        <taxon>Enterobacterales</taxon>
        <taxon>Pectobacteriaceae</taxon>
        <taxon>Brenneria</taxon>
    </lineage>
</organism>
<dbReference type="AlphaFoldDB" id="A0AAE8JKX3"/>
<dbReference type="Proteomes" id="UP000285972">
    <property type="component" value="Unassembled WGS sequence"/>
</dbReference>
<dbReference type="KEGG" id="bgj:AWC36_18595"/>
<accession>A0AAE8JKX3</accession>
<proteinExistence type="predicted"/>
<dbReference type="EMBL" id="MJLX01000134">
    <property type="protein sequence ID" value="RLM15524.1"/>
    <property type="molecule type" value="Genomic_DNA"/>
</dbReference>
<name>A0AAE8JKX3_9GAMM</name>
<protein>
    <submittedName>
        <fullName evidence="1">Uncharacterized protein</fullName>
    </submittedName>
</protein>
<evidence type="ECO:0000313" key="2">
    <source>
        <dbReference type="Proteomes" id="UP000285972"/>
    </source>
</evidence>
<sequence length="75" mass="8747">MALALHNRVPVQINRTFIVIDDDGYRTLPHPDITPRQATHRIEDSVRKSRRMGYQMGGLRGDTDDSLYMLFFNKK</sequence>